<evidence type="ECO:0000313" key="1">
    <source>
        <dbReference type="EMBL" id="GAH95945.1"/>
    </source>
</evidence>
<dbReference type="SUPFAM" id="SSF56266">
    <property type="entry name" value="DmpA/ArgJ-like"/>
    <property type="match status" value="1"/>
</dbReference>
<gene>
    <name evidence="1" type="ORF">S03H2_73010</name>
</gene>
<feature type="non-terminal residue" evidence="1">
    <location>
        <position position="1"/>
    </location>
</feature>
<proteinExistence type="predicted"/>
<name>X1KQM7_9ZZZZ</name>
<dbReference type="Gene3D" id="3.60.70.12">
    <property type="entry name" value="L-amino peptidase D-ALA esterase/amidase"/>
    <property type="match status" value="1"/>
</dbReference>
<protein>
    <submittedName>
        <fullName evidence="1">Uncharacterized protein</fullName>
    </submittedName>
</protein>
<dbReference type="EMBL" id="BARU01049746">
    <property type="protein sequence ID" value="GAH95945.1"/>
    <property type="molecule type" value="Genomic_DNA"/>
</dbReference>
<accession>X1KQM7</accession>
<dbReference type="InterPro" id="IPR016117">
    <property type="entry name" value="ArgJ-like_dom_sf"/>
</dbReference>
<reference evidence="1" key="1">
    <citation type="journal article" date="2014" name="Front. Microbiol.">
        <title>High frequency of phylogenetically diverse reductive dehalogenase-homologous genes in deep subseafloor sedimentary metagenomes.</title>
        <authorList>
            <person name="Kawai M."/>
            <person name="Futagami T."/>
            <person name="Toyoda A."/>
            <person name="Takaki Y."/>
            <person name="Nishi S."/>
            <person name="Hori S."/>
            <person name="Arai W."/>
            <person name="Tsubouchi T."/>
            <person name="Morono Y."/>
            <person name="Uchiyama I."/>
            <person name="Ito T."/>
            <person name="Fujiyama A."/>
            <person name="Inagaki F."/>
            <person name="Takami H."/>
        </authorList>
    </citation>
    <scope>NUCLEOTIDE SEQUENCE</scope>
    <source>
        <strain evidence="1">Expedition CK06-06</strain>
    </source>
</reference>
<dbReference type="AlphaFoldDB" id="X1KQM7"/>
<feature type="non-terminal residue" evidence="1">
    <location>
        <position position="37"/>
    </location>
</feature>
<sequence>AQMAHDGFARAISPVHTEYDGDTTFVLSVGKKKAPTV</sequence>
<organism evidence="1">
    <name type="scientific">marine sediment metagenome</name>
    <dbReference type="NCBI Taxonomy" id="412755"/>
    <lineage>
        <taxon>unclassified sequences</taxon>
        <taxon>metagenomes</taxon>
        <taxon>ecological metagenomes</taxon>
    </lineage>
</organism>
<comment type="caution">
    <text evidence="1">The sequence shown here is derived from an EMBL/GenBank/DDBJ whole genome shotgun (WGS) entry which is preliminary data.</text>
</comment>